<dbReference type="Gene3D" id="3.50.50.60">
    <property type="entry name" value="FAD/NAD(P)-binding domain"/>
    <property type="match status" value="2"/>
</dbReference>
<sequence>VLSKYDAIVIGAGHNGLTNAAYLAKSGLKVLVVEKNDYIGGASVSRVLHEGWTYSNCSYVCSLLRPEIFRDLNLQKYGLQVLPYGGSVTFMQNGDIFGSYSDDDLARREIGRFSKRDADAYVRFARDVSKQCRFIKPMLLRTPPDPTSFKPKDLGELIYLFKRLYSLGEQTIYDTIRFYTMSVAEYLDEYFESDVIKAALSGSGIIGTGLGPYSPGTAYVLLHHYMGEVDGSIGSWGFARGGMGSIAKALADAFKDYDGELLTDAEVSQIIVKGGRAKGVVLSNGDEYYAKNIVSNLDVKRTYQKLFDPKDLSEKVLKQV</sequence>
<name>A0A382JCQ6_9ZZZZ</name>
<evidence type="ECO:0000256" key="3">
    <source>
        <dbReference type="ARBA" id="ARBA00038825"/>
    </source>
</evidence>
<dbReference type="SUPFAM" id="SSF51905">
    <property type="entry name" value="FAD/NAD(P)-binding domain"/>
    <property type="match status" value="1"/>
</dbReference>
<dbReference type="AlphaFoldDB" id="A0A382JCQ6"/>
<reference evidence="6" key="1">
    <citation type="submission" date="2018-05" db="EMBL/GenBank/DDBJ databases">
        <authorList>
            <person name="Lanie J.A."/>
            <person name="Ng W.-L."/>
            <person name="Kazmierczak K.M."/>
            <person name="Andrzejewski T.M."/>
            <person name="Davidsen T.M."/>
            <person name="Wayne K.J."/>
            <person name="Tettelin H."/>
            <person name="Glass J.I."/>
            <person name="Rusch D."/>
            <person name="Podicherti R."/>
            <person name="Tsui H.-C.T."/>
            <person name="Winkler M.E."/>
        </authorList>
    </citation>
    <scope>NUCLEOTIDE SEQUENCE</scope>
</reference>
<evidence type="ECO:0000256" key="4">
    <source>
        <dbReference type="ARBA" id="ARBA00040298"/>
    </source>
</evidence>
<proteinExistence type="predicted"/>
<comment type="function">
    <text evidence="2">Probable oxidoreductase that may play a role as regulator of mitochondrial function.</text>
</comment>
<dbReference type="PANTHER" id="PTHR10668:SF103">
    <property type="entry name" value="PYRIDINE NUCLEOTIDE-DISULFIDE OXIDOREDUCTASE DOMAIN-CONTAINING PROTEIN 2"/>
    <property type="match status" value="1"/>
</dbReference>
<feature type="non-terminal residue" evidence="6">
    <location>
        <position position="320"/>
    </location>
</feature>
<dbReference type="PANTHER" id="PTHR10668">
    <property type="entry name" value="PHYTOENE DEHYDROGENASE"/>
    <property type="match status" value="1"/>
</dbReference>
<comment type="subunit">
    <text evidence="3">Interacts with COX5B; this interaction may contribute to localize PYROXD2 to the inner face of the inner mitochondrial membrane.</text>
</comment>
<evidence type="ECO:0000313" key="6">
    <source>
        <dbReference type="EMBL" id="SVC09508.1"/>
    </source>
</evidence>
<organism evidence="6">
    <name type="scientific">marine metagenome</name>
    <dbReference type="NCBI Taxonomy" id="408172"/>
    <lineage>
        <taxon>unclassified sequences</taxon>
        <taxon>metagenomes</taxon>
        <taxon>ecological metagenomes</taxon>
    </lineage>
</organism>
<feature type="domain" description="Amine oxidase" evidence="5">
    <location>
        <begin position="16"/>
        <end position="315"/>
    </location>
</feature>
<accession>A0A382JCQ6</accession>
<gene>
    <name evidence="6" type="ORF">METZ01_LOCUS262362</name>
</gene>
<dbReference type="Pfam" id="PF01593">
    <property type="entry name" value="Amino_oxidase"/>
    <property type="match status" value="1"/>
</dbReference>
<comment type="subcellular location">
    <subcellularLocation>
        <location evidence="1">Mitochondrion matrix</location>
    </subcellularLocation>
</comment>
<dbReference type="GO" id="GO:0005759">
    <property type="term" value="C:mitochondrial matrix"/>
    <property type="evidence" value="ECO:0007669"/>
    <property type="project" value="UniProtKB-SubCell"/>
</dbReference>
<dbReference type="EMBL" id="UINC01073259">
    <property type="protein sequence ID" value="SVC09508.1"/>
    <property type="molecule type" value="Genomic_DNA"/>
</dbReference>
<dbReference type="GO" id="GO:0016491">
    <property type="term" value="F:oxidoreductase activity"/>
    <property type="evidence" value="ECO:0007669"/>
    <property type="project" value="InterPro"/>
</dbReference>
<evidence type="ECO:0000256" key="2">
    <source>
        <dbReference type="ARBA" id="ARBA00037217"/>
    </source>
</evidence>
<protein>
    <recommendedName>
        <fullName evidence="4">Pyridine nucleotide-disulfide oxidoreductase domain-containing protein 2</fullName>
    </recommendedName>
</protein>
<dbReference type="InterPro" id="IPR036188">
    <property type="entry name" value="FAD/NAD-bd_sf"/>
</dbReference>
<evidence type="ECO:0000256" key="1">
    <source>
        <dbReference type="ARBA" id="ARBA00004305"/>
    </source>
</evidence>
<dbReference type="InterPro" id="IPR002937">
    <property type="entry name" value="Amino_oxidase"/>
</dbReference>
<evidence type="ECO:0000259" key="5">
    <source>
        <dbReference type="Pfam" id="PF01593"/>
    </source>
</evidence>
<feature type="non-terminal residue" evidence="6">
    <location>
        <position position="1"/>
    </location>
</feature>